<feature type="compositionally biased region" description="Polar residues" evidence="10">
    <location>
        <begin position="60"/>
        <end position="74"/>
    </location>
</feature>
<feature type="domain" description="Homeobox" evidence="11">
    <location>
        <begin position="177"/>
        <end position="237"/>
    </location>
</feature>
<keyword evidence="2" id="KW-0217">Developmental protein</keyword>
<keyword evidence="9" id="KW-0175">Coiled coil</keyword>
<dbReference type="PROSITE" id="PS00027">
    <property type="entry name" value="HOMEOBOX_1"/>
    <property type="match status" value="1"/>
</dbReference>
<evidence type="ECO:0000256" key="9">
    <source>
        <dbReference type="SAM" id="Coils"/>
    </source>
</evidence>
<keyword evidence="5 7" id="KW-0539">Nucleus</keyword>
<keyword evidence="3 7" id="KW-0238">DNA-binding</keyword>
<name>A0ABM1SDV4_LIMPO</name>
<dbReference type="PANTHER" id="PTHR24338">
    <property type="entry name" value="HOMEOBOX PROTEIN MSX"/>
    <property type="match status" value="1"/>
</dbReference>
<evidence type="ECO:0000256" key="8">
    <source>
        <dbReference type="RuleBase" id="RU000682"/>
    </source>
</evidence>
<dbReference type="RefSeq" id="XP_022241809.1">
    <property type="nucleotide sequence ID" value="XM_022386101.1"/>
</dbReference>
<evidence type="ECO:0000313" key="12">
    <source>
        <dbReference type="Proteomes" id="UP000694941"/>
    </source>
</evidence>
<comment type="similarity">
    <text evidence="6">Belongs to the Msh homeobox family.</text>
</comment>
<dbReference type="InterPro" id="IPR017970">
    <property type="entry name" value="Homeobox_CS"/>
</dbReference>
<dbReference type="PRINTS" id="PR00024">
    <property type="entry name" value="HOMEOBOX"/>
</dbReference>
<evidence type="ECO:0000313" key="13">
    <source>
        <dbReference type="RefSeq" id="XP_022241809.1"/>
    </source>
</evidence>
<evidence type="ECO:0000256" key="10">
    <source>
        <dbReference type="SAM" id="MobiDB-lite"/>
    </source>
</evidence>
<dbReference type="InterPro" id="IPR001356">
    <property type="entry name" value="HD"/>
</dbReference>
<evidence type="ECO:0000256" key="6">
    <source>
        <dbReference type="ARBA" id="ARBA00038425"/>
    </source>
</evidence>
<organism evidence="12 13">
    <name type="scientific">Limulus polyphemus</name>
    <name type="common">Atlantic horseshoe crab</name>
    <dbReference type="NCBI Taxonomy" id="6850"/>
    <lineage>
        <taxon>Eukaryota</taxon>
        <taxon>Metazoa</taxon>
        <taxon>Ecdysozoa</taxon>
        <taxon>Arthropoda</taxon>
        <taxon>Chelicerata</taxon>
        <taxon>Merostomata</taxon>
        <taxon>Xiphosura</taxon>
        <taxon>Limulidae</taxon>
        <taxon>Limulus</taxon>
    </lineage>
</organism>
<dbReference type="InterPro" id="IPR050674">
    <property type="entry name" value="Msh_Homeobox_Regulators"/>
</dbReference>
<keyword evidence="4 7" id="KW-0371">Homeobox</keyword>
<evidence type="ECO:0000259" key="11">
    <source>
        <dbReference type="PROSITE" id="PS50071"/>
    </source>
</evidence>
<dbReference type="Proteomes" id="UP000694941">
    <property type="component" value="Unplaced"/>
</dbReference>
<gene>
    <name evidence="13" type="primary">LOC106459586</name>
</gene>
<reference evidence="13" key="1">
    <citation type="submission" date="2025-08" db="UniProtKB">
        <authorList>
            <consortium name="RefSeq"/>
        </authorList>
    </citation>
    <scope>IDENTIFICATION</scope>
    <source>
        <tissue evidence="13">Muscle</tissue>
    </source>
</reference>
<dbReference type="PANTHER" id="PTHR24338:SF0">
    <property type="entry name" value="MUSCLE SEGMENTATION HOMEOBOX"/>
    <property type="match status" value="1"/>
</dbReference>
<evidence type="ECO:0000256" key="3">
    <source>
        <dbReference type="ARBA" id="ARBA00023125"/>
    </source>
</evidence>
<dbReference type="Pfam" id="PF00046">
    <property type="entry name" value="Homeodomain"/>
    <property type="match status" value="1"/>
</dbReference>
<comment type="subcellular location">
    <subcellularLocation>
        <location evidence="1 7 8">Nucleus</location>
    </subcellularLocation>
</comment>
<dbReference type="InterPro" id="IPR020479">
    <property type="entry name" value="HD_metazoa"/>
</dbReference>
<dbReference type="SMART" id="SM00389">
    <property type="entry name" value="HOX"/>
    <property type="match status" value="1"/>
</dbReference>
<proteinExistence type="inferred from homology"/>
<evidence type="ECO:0000256" key="5">
    <source>
        <dbReference type="ARBA" id="ARBA00023242"/>
    </source>
</evidence>
<dbReference type="GeneID" id="106459586"/>
<evidence type="ECO:0000256" key="7">
    <source>
        <dbReference type="PROSITE-ProRule" id="PRU00108"/>
    </source>
</evidence>
<evidence type="ECO:0000256" key="1">
    <source>
        <dbReference type="ARBA" id="ARBA00004123"/>
    </source>
</evidence>
<protein>
    <submittedName>
        <fullName evidence="13">Homeobox protein MSX-3-like</fullName>
    </submittedName>
</protein>
<keyword evidence="12" id="KW-1185">Reference proteome</keyword>
<dbReference type="CDD" id="cd00086">
    <property type="entry name" value="homeodomain"/>
    <property type="match status" value="1"/>
</dbReference>
<feature type="coiled-coil region" evidence="9">
    <location>
        <begin position="223"/>
        <end position="250"/>
    </location>
</feature>
<feature type="DNA-binding region" description="Homeobox" evidence="7">
    <location>
        <begin position="179"/>
        <end position="238"/>
    </location>
</feature>
<evidence type="ECO:0000256" key="2">
    <source>
        <dbReference type="ARBA" id="ARBA00022473"/>
    </source>
</evidence>
<dbReference type="SUPFAM" id="SSF46689">
    <property type="entry name" value="Homeodomain-like"/>
    <property type="match status" value="1"/>
</dbReference>
<feature type="region of interest" description="Disordered" evidence="10">
    <location>
        <begin position="54"/>
        <end position="74"/>
    </location>
</feature>
<evidence type="ECO:0000256" key="4">
    <source>
        <dbReference type="ARBA" id="ARBA00023155"/>
    </source>
</evidence>
<dbReference type="InterPro" id="IPR009057">
    <property type="entry name" value="Homeodomain-like_sf"/>
</dbReference>
<sequence length="313" mass="34093">MAMDNKPSSENRTEIFSRLLSAGTKMDSSCTKSKVRESSTRAISFSVAALLADGRDSNSDRSPASSPENITSPTAIIGSASATIDQRVELGVTRAFTVDGLLDQDRSISGFRTIPSGVGTNSVSLVSDGSGSYPSTWGSPLTTAFPWIHTSRTLSPCTKSEETPKLPAVKCQLRKHKSNRKPRTPFTTQQLLALERKFRSKQYLSIAERAEFSSSLNLTETQVKIWFQNRRAKEKRLKEAELEKLRMTARPLLPNFGFGLPVTAATFFPGVPTTVPLSSAADGNRPILSPLMTPYPIYSFTPTSSAPLAMCPH</sequence>
<dbReference type="PROSITE" id="PS50071">
    <property type="entry name" value="HOMEOBOX_2"/>
    <property type="match status" value="1"/>
</dbReference>
<accession>A0ABM1SDV4</accession>
<dbReference type="Gene3D" id="1.10.10.60">
    <property type="entry name" value="Homeodomain-like"/>
    <property type="match status" value="1"/>
</dbReference>